<dbReference type="PANTHER" id="PTHR11731:SF193">
    <property type="entry name" value="DIPEPTIDYL PEPTIDASE 9"/>
    <property type="match status" value="1"/>
</dbReference>
<accession>B0NKW3</accession>
<dbReference type="InterPro" id="IPR029058">
    <property type="entry name" value="AB_hydrolase_fold"/>
</dbReference>
<protein>
    <submittedName>
        <fullName evidence="2">Peptidase, S9A/B/C family, catalytic domain protein</fullName>
        <ecNumber evidence="2">3.4.-.-</ecNumber>
    </submittedName>
</protein>
<dbReference type="Pfam" id="PF00326">
    <property type="entry name" value="Peptidase_S9"/>
    <property type="match status" value="1"/>
</dbReference>
<dbReference type="InterPro" id="IPR001375">
    <property type="entry name" value="Peptidase_S9_cat"/>
</dbReference>
<keyword evidence="2" id="KW-0378">Hydrolase</keyword>
<dbReference type="EC" id="3.4.-.-" evidence="2"/>
<proteinExistence type="predicted"/>
<evidence type="ECO:0000259" key="1">
    <source>
        <dbReference type="Pfam" id="PF00326"/>
    </source>
</evidence>
<reference evidence="2 3" key="1">
    <citation type="submission" date="2007-11" db="EMBL/GenBank/DDBJ databases">
        <title>Draft genome sequence of Bacteroides stercoris(ATCC 43183).</title>
        <authorList>
            <person name="Sudarsanam P."/>
            <person name="Ley R."/>
            <person name="Guruge J."/>
            <person name="Turnbaugh P.J."/>
            <person name="Mahowald M."/>
            <person name="Liep D."/>
            <person name="Gordon J."/>
        </authorList>
    </citation>
    <scope>NUCLEOTIDE SEQUENCE [LARGE SCALE GENOMIC DNA]</scope>
    <source>
        <strain evidence="2 3">ATCC 43183</strain>
    </source>
</reference>
<organism evidence="2 3">
    <name type="scientific">Bacteroides stercoris ATCC 43183</name>
    <dbReference type="NCBI Taxonomy" id="449673"/>
    <lineage>
        <taxon>Bacteria</taxon>
        <taxon>Pseudomonadati</taxon>
        <taxon>Bacteroidota</taxon>
        <taxon>Bacteroidia</taxon>
        <taxon>Bacteroidales</taxon>
        <taxon>Bacteroidaceae</taxon>
        <taxon>Bacteroides</taxon>
    </lineage>
</organism>
<dbReference type="GO" id="GO:0006508">
    <property type="term" value="P:proteolysis"/>
    <property type="evidence" value="ECO:0007669"/>
    <property type="project" value="InterPro"/>
</dbReference>
<dbReference type="InterPro" id="IPR050278">
    <property type="entry name" value="Serine_Prot_S9B/DPPIV"/>
</dbReference>
<dbReference type="PANTHER" id="PTHR11731">
    <property type="entry name" value="PROTEASE FAMILY S9B,C DIPEPTIDYL-PEPTIDASE IV-RELATED"/>
    <property type="match status" value="1"/>
</dbReference>
<dbReference type="Gene3D" id="2.120.10.30">
    <property type="entry name" value="TolB, C-terminal domain"/>
    <property type="match status" value="1"/>
</dbReference>
<comment type="caution">
    <text evidence="2">The sequence shown here is derived from an EMBL/GenBank/DDBJ whole genome shotgun (WGS) entry which is preliminary data.</text>
</comment>
<dbReference type="Gene3D" id="3.40.50.1820">
    <property type="entry name" value="alpha/beta hydrolase"/>
    <property type="match status" value="1"/>
</dbReference>
<name>B0NKW3_BACSE</name>
<evidence type="ECO:0000313" key="3">
    <source>
        <dbReference type="Proteomes" id="UP000004713"/>
    </source>
</evidence>
<dbReference type="HOGENOM" id="CLU_349466_0_0_10"/>
<dbReference type="InterPro" id="IPR011042">
    <property type="entry name" value="6-blade_b-propeller_TolB-like"/>
</dbReference>
<evidence type="ECO:0000313" key="2">
    <source>
        <dbReference type="EMBL" id="EDS16988.1"/>
    </source>
</evidence>
<dbReference type="EMBL" id="ABFZ02000010">
    <property type="protein sequence ID" value="EDS16988.1"/>
    <property type="molecule type" value="Genomic_DNA"/>
</dbReference>
<dbReference type="eggNOG" id="COG1506">
    <property type="taxonomic scope" value="Bacteria"/>
</dbReference>
<dbReference type="eggNOG" id="COG0823">
    <property type="taxonomic scope" value="Bacteria"/>
</dbReference>
<dbReference type="SUPFAM" id="SSF53474">
    <property type="entry name" value="alpha/beta-Hydrolases"/>
    <property type="match status" value="1"/>
</dbReference>
<feature type="domain" description="Peptidase S9 prolyl oligopeptidase catalytic" evidence="1">
    <location>
        <begin position="640"/>
        <end position="845"/>
    </location>
</feature>
<sequence length="859" mass="96390">MALKWFDNLLITNSMKKILILSGLSLLVALAVRAQDKVTEYNVRPAVAVRTPLQGDSINFTGEKFTADALLKTDISLDFDGRPYERITADTAGYVRVEKADKDNLFYLFATHLRAERFMKGKLNIYSPVRFEVFVNGVSKQSKTTAEDSLSQVAPSVLSLRLEPETDYEIVVKLLSTAADKAVPVLKCEFEKDKEFADVGYRLAPDLKRRFALHNTAFGSRVRSVSLSPNGKYLLACYADNYSLKRSRTRCELTELKTGRVILPAADEKMRWMPRSNKLYYTVTGRQRNDLVVFDPATMREEVLLKDVPEGYFAWSPAEDYLIYSPDDKGEAVGGPLKRLLHPDDRIPDARSRNYLVRYDPVTGLSERLTYGSHAVYLNDISSDGKKLLCSTSKSNITQCPFSLTSIFELDLATLQADTLVAWDPYVNRAAYSPNGGQLLVIGSPMAFDGIGKNCGEHPIANDFDTQAFIVDKATKKVNPITRDFNPAVDFLQWNRVDGCIYFNTTDEDCRHIYRYVPKTESFEMLPLQEDVISSFDLAEYNPAVAAYVGGGNASVGVAYTYDVKKKTSVLLANPMKSVLDKIDMGTMKEWNFTAEDGTEIKGMICLPPAFDPNRKYPLIVYYYGGTTPTTRGITSPYCAQLFASRDYVVYVIQPSGAIGYGQEFSARHVNAWGERTADEIIEGTKKFCAAHPFVNDKRIGCIGASYGGFMTMYLQTKTDLFAAAVSHAGISNVTSYWGEGYWGYSYNSVAAAGSYPWNNSDLFTKHGALFNADKIKTPLLLLHGTVDTNVPIGESIQLYNALKILGKPVEFITVDGENHFISDYPKRELWHNSIMAWFARWLQDSPAWWNDLYPERHW</sequence>
<dbReference type="SUPFAM" id="SSF82171">
    <property type="entry name" value="DPP6 N-terminal domain-like"/>
    <property type="match status" value="1"/>
</dbReference>
<gene>
    <name evidence="2" type="ORF">BACSTE_00111</name>
</gene>
<dbReference type="GO" id="GO:0008236">
    <property type="term" value="F:serine-type peptidase activity"/>
    <property type="evidence" value="ECO:0007669"/>
    <property type="project" value="InterPro"/>
</dbReference>
<dbReference type="GO" id="GO:0008239">
    <property type="term" value="F:dipeptidyl-peptidase activity"/>
    <property type="evidence" value="ECO:0007669"/>
    <property type="project" value="TreeGrafter"/>
</dbReference>
<reference evidence="2 3" key="2">
    <citation type="submission" date="2007-11" db="EMBL/GenBank/DDBJ databases">
        <authorList>
            <person name="Fulton L."/>
            <person name="Clifton S."/>
            <person name="Fulton B."/>
            <person name="Xu J."/>
            <person name="Minx P."/>
            <person name="Pepin K.H."/>
            <person name="Johnson M."/>
            <person name="Thiruvilangam P."/>
            <person name="Bhonagiri V."/>
            <person name="Nash W.E."/>
            <person name="Mardis E.R."/>
            <person name="Wilson R.K."/>
        </authorList>
    </citation>
    <scope>NUCLEOTIDE SEQUENCE [LARGE SCALE GENOMIC DNA]</scope>
    <source>
        <strain evidence="2 3">ATCC 43183</strain>
    </source>
</reference>
<dbReference type="AlphaFoldDB" id="B0NKW3"/>
<dbReference type="Proteomes" id="UP000004713">
    <property type="component" value="Unassembled WGS sequence"/>
</dbReference>